<comment type="caution">
    <text evidence="1">The sequence shown here is derived from an EMBL/GenBank/DDBJ whole genome shotgun (WGS) entry which is preliminary data.</text>
</comment>
<protein>
    <submittedName>
        <fullName evidence="1">Uncharacterized protein</fullName>
    </submittedName>
</protein>
<proteinExistence type="predicted"/>
<accession>X1KUJ1</accession>
<gene>
    <name evidence="1" type="ORF">S03H2_70836</name>
</gene>
<reference evidence="1" key="1">
    <citation type="journal article" date="2014" name="Front. Microbiol.">
        <title>High frequency of phylogenetically diverse reductive dehalogenase-homologous genes in deep subseafloor sedimentary metagenomes.</title>
        <authorList>
            <person name="Kawai M."/>
            <person name="Futagami T."/>
            <person name="Toyoda A."/>
            <person name="Takaki Y."/>
            <person name="Nishi S."/>
            <person name="Hori S."/>
            <person name="Arai W."/>
            <person name="Tsubouchi T."/>
            <person name="Morono Y."/>
            <person name="Uchiyama I."/>
            <person name="Ito T."/>
            <person name="Fujiyama A."/>
            <person name="Inagaki F."/>
            <person name="Takami H."/>
        </authorList>
    </citation>
    <scope>NUCLEOTIDE SEQUENCE</scope>
    <source>
        <strain evidence="1">Expedition CK06-06</strain>
    </source>
</reference>
<evidence type="ECO:0000313" key="1">
    <source>
        <dbReference type="EMBL" id="GAH97300.1"/>
    </source>
</evidence>
<name>X1KUJ1_9ZZZZ</name>
<dbReference type="AlphaFoldDB" id="X1KUJ1"/>
<feature type="non-terminal residue" evidence="1">
    <location>
        <position position="1"/>
    </location>
</feature>
<organism evidence="1">
    <name type="scientific">marine sediment metagenome</name>
    <dbReference type="NCBI Taxonomy" id="412755"/>
    <lineage>
        <taxon>unclassified sequences</taxon>
        <taxon>metagenomes</taxon>
        <taxon>ecological metagenomes</taxon>
    </lineage>
</organism>
<sequence length="39" mass="4739">NYEEIETMCELVKQFDPSPFSWANPNPVVKIYRIKYEYP</sequence>
<dbReference type="EMBL" id="BARU01047200">
    <property type="protein sequence ID" value="GAH97300.1"/>
    <property type="molecule type" value="Genomic_DNA"/>
</dbReference>